<comment type="caution">
    <text evidence="3">The sequence shown here is derived from an EMBL/GenBank/DDBJ whole genome shotgun (WGS) entry which is preliminary data.</text>
</comment>
<keyword evidence="4" id="KW-1185">Reference proteome</keyword>
<dbReference type="InterPro" id="IPR008974">
    <property type="entry name" value="TRAF-like"/>
</dbReference>
<dbReference type="InterPro" id="IPR045005">
    <property type="entry name" value="BPM1-6"/>
</dbReference>
<comment type="pathway">
    <text evidence="1">Protein modification; protein ubiquitination.</text>
</comment>
<gene>
    <name evidence="3" type="ORF">C2845_PM13G22990</name>
</gene>
<sequence length="248" mass="26084">MLDSGFVEFKLDYSKSKDRAIGDAIYSGNFSAGGHVWRVKCYPRGHCADMDDSGDCLGHAYPPAGFAAWGWSHFVHRRHLGSPDHLAGDGRATFVCDVIVLRGGAGAGVSAAPAPPPPLYDVESHLGRLLDSADGSDVAFCVGGETFRAHRAVLAARSPVLRAELLGPMAEATMPTINAARHRDVSASCNRILDAAVLYSRCYAKDFLASSNNSGLVRVILNAGIDSASTISATAELGGRSVAEGVLR</sequence>
<feature type="domain" description="BTB" evidence="2">
    <location>
        <begin position="136"/>
        <end position="165"/>
    </location>
</feature>
<evidence type="ECO:0000259" key="2">
    <source>
        <dbReference type="PROSITE" id="PS50097"/>
    </source>
</evidence>
<organism evidence="3 4">
    <name type="scientific">Panicum miliaceum</name>
    <name type="common">Proso millet</name>
    <name type="synonym">Broomcorn millet</name>
    <dbReference type="NCBI Taxonomy" id="4540"/>
    <lineage>
        <taxon>Eukaryota</taxon>
        <taxon>Viridiplantae</taxon>
        <taxon>Streptophyta</taxon>
        <taxon>Embryophyta</taxon>
        <taxon>Tracheophyta</taxon>
        <taxon>Spermatophyta</taxon>
        <taxon>Magnoliopsida</taxon>
        <taxon>Liliopsida</taxon>
        <taxon>Poales</taxon>
        <taxon>Poaceae</taxon>
        <taxon>PACMAD clade</taxon>
        <taxon>Panicoideae</taxon>
        <taxon>Panicodae</taxon>
        <taxon>Paniceae</taxon>
        <taxon>Panicinae</taxon>
        <taxon>Panicum</taxon>
        <taxon>Panicum sect. Panicum</taxon>
    </lineage>
</organism>
<dbReference type="Gene3D" id="3.30.710.10">
    <property type="entry name" value="Potassium Channel Kv1.1, Chain A"/>
    <property type="match status" value="1"/>
</dbReference>
<evidence type="ECO:0000256" key="1">
    <source>
        <dbReference type="ARBA" id="ARBA00004906"/>
    </source>
</evidence>
<dbReference type="SUPFAM" id="SSF54695">
    <property type="entry name" value="POZ domain"/>
    <property type="match status" value="1"/>
</dbReference>
<dbReference type="SUPFAM" id="SSF49599">
    <property type="entry name" value="TRAF domain-like"/>
    <property type="match status" value="1"/>
</dbReference>
<dbReference type="PROSITE" id="PS50097">
    <property type="entry name" value="BTB"/>
    <property type="match status" value="1"/>
</dbReference>
<protein>
    <recommendedName>
        <fullName evidence="2">BTB domain-containing protein</fullName>
    </recommendedName>
</protein>
<reference evidence="4" key="1">
    <citation type="journal article" date="2019" name="Nat. Commun.">
        <title>The genome of broomcorn millet.</title>
        <authorList>
            <person name="Zou C."/>
            <person name="Miki D."/>
            <person name="Li D."/>
            <person name="Tang Q."/>
            <person name="Xiao L."/>
            <person name="Rajput S."/>
            <person name="Deng P."/>
            <person name="Jia W."/>
            <person name="Huang R."/>
            <person name="Zhang M."/>
            <person name="Sun Y."/>
            <person name="Hu J."/>
            <person name="Fu X."/>
            <person name="Schnable P.S."/>
            <person name="Li F."/>
            <person name="Zhang H."/>
            <person name="Feng B."/>
            <person name="Zhu X."/>
            <person name="Liu R."/>
            <person name="Schnable J.C."/>
            <person name="Zhu J.-K."/>
            <person name="Zhang H."/>
        </authorList>
    </citation>
    <scope>NUCLEOTIDE SEQUENCE [LARGE SCALE GENOMIC DNA]</scope>
</reference>
<dbReference type="InterPro" id="IPR011333">
    <property type="entry name" value="SKP1/BTB/POZ_sf"/>
</dbReference>
<dbReference type="PANTHER" id="PTHR26379:SF446">
    <property type="entry name" value="BTB_POZ AND MATH DOMAIN-CONTAINING PROTEIN 1"/>
    <property type="match status" value="1"/>
</dbReference>
<dbReference type="Proteomes" id="UP000275267">
    <property type="component" value="Unassembled WGS sequence"/>
</dbReference>
<dbReference type="AlphaFoldDB" id="A0A3L6RKS7"/>
<proteinExistence type="predicted"/>
<dbReference type="Pfam" id="PF00651">
    <property type="entry name" value="BTB"/>
    <property type="match status" value="1"/>
</dbReference>
<dbReference type="InterPro" id="IPR002083">
    <property type="entry name" value="MATH/TRAF_dom"/>
</dbReference>
<dbReference type="STRING" id="4540.A0A3L6RKS7"/>
<accession>A0A3L6RKS7</accession>
<evidence type="ECO:0000313" key="4">
    <source>
        <dbReference type="Proteomes" id="UP000275267"/>
    </source>
</evidence>
<dbReference type="GO" id="GO:0016567">
    <property type="term" value="P:protein ubiquitination"/>
    <property type="evidence" value="ECO:0007669"/>
    <property type="project" value="InterPro"/>
</dbReference>
<dbReference type="CDD" id="cd00121">
    <property type="entry name" value="MATH"/>
    <property type="match status" value="1"/>
</dbReference>
<dbReference type="InterPro" id="IPR000210">
    <property type="entry name" value="BTB/POZ_dom"/>
</dbReference>
<evidence type="ECO:0000313" key="3">
    <source>
        <dbReference type="EMBL" id="RLN05037.1"/>
    </source>
</evidence>
<dbReference type="PANTHER" id="PTHR26379">
    <property type="entry name" value="BTB/POZ AND MATH DOMAIN-CONTAINING PROTEIN 1"/>
    <property type="match status" value="1"/>
</dbReference>
<dbReference type="Gene3D" id="2.60.210.10">
    <property type="entry name" value="Apoptosis, Tumor Necrosis Factor Receptor Associated Protein 2, Chain A"/>
    <property type="match status" value="1"/>
</dbReference>
<dbReference type="OrthoDB" id="10543626at2759"/>
<dbReference type="EMBL" id="PQIB02000008">
    <property type="protein sequence ID" value="RLN05037.1"/>
    <property type="molecule type" value="Genomic_DNA"/>
</dbReference>
<name>A0A3L6RKS7_PANMI</name>